<name>A0ABQ7Q7D0_PLUXY</name>
<accession>A0ABQ7Q7D0</accession>
<dbReference type="Proteomes" id="UP000823941">
    <property type="component" value="Chromosome 19"/>
</dbReference>
<sequence length="52" mass="5777">MSSHWSWMSGAETAGAGDYIYSPPSRPSRPPHRPLVKLANNAHLHVFSSPYK</sequence>
<protein>
    <submittedName>
        <fullName evidence="1">Uncharacterized protein</fullName>
    </submittedName>
</protein>
<evidence type="ECO:0000313" key="1">
    <source>
        <dbReference type="EMBL" id="KAG7301142.1"/>
    </source>
</evidence>
<keyword evidence="2" id="KW-1185">Reference proteome</keyword>
<organism evidence="1 2">
    <name type="scientific">Plutella xylostella</name>
    <name type="common">Diamondback moth</name>
    <name type="synonym">Plutella maculipennis</name>
    <dbReference type="NCBI Taxonomy" id="51655"/>
    <lineage>
        <taxon>Eukaryota</taxon>
        <taxon>Metazoa</taxon>
        <taxon>Ecdysozoa</taxon>
        <taxon>Arthropoda</taxon>
        <taxon>Hexapoda</taxon>
        <taxon>Insecta</taxon>
        <taxon>Pterygota</taxon>
        <taxon>Neoptera</taxon>
        <taxon>Endopterygota</taxon>
        <taxon>Lepidoptera</taxon>
        <taxon>Glossata</taxon>
        <taxon>Ditrysia</taxon>
        <taxon>Yponomeutoidea</taxon>
        <taxon>Plutellidae</taxon>
        <taxon>Plutella</taxon>
    </lineage>
</organism>
<comment type="caution">
    <text evidence="1">The sequence shown here is derived from an EMBL/GenBank/DDBJ whole genome shotgun (WGS) entry which is preliminary data.</text>
</comment>
<dbReference type="EMBL" id="JAHIBW010000019">
    <property type="protein sequence ID" value="KAG7301142.1"/>
    <property type="molecule type" value="Genomic_DNA"/>
</dbReference>
<gene>
    <name evidence="1" type="ORF">JYU34_013988</name>
</gene>
<evidence type="ECO:0000313" key="2">
    <source>
        <dbReference type="Proteomes" id="UP000823941"/>
    </source>
</evidence>
<proteinExistence type="predicted"/>
<reference evidence="1 2" key="1">
    <citation type="submission" date="2021-06" db="EMBL/GenBank/DDBJ databases">
        <title>A haploid diamondback moth (Plutella xylostella L.) genome assembly resolves 31 chromosomes and identifies a diamide resistance mutation.</title>
        <authorList>
            <person name="Ward C.M."/>
            <person name="Perry K.D."/>
            <person name="Baker G."/>
            <person name="Powis K."/>
            <person name="Heckel D.G."/>
            <person name="Baxter S.W."/>
        </authorList>
    </citation>
    <scope>NUCLEOTIDE SEQUENCE [LARGE SCALE GENOMIC DNA]</scope>
    <source>
        <strain evidence="1 2">LV</strain>
        <tissue evidence="1">Single pupa</tissue>
    </source>
</reference>